<comment type="caution">
    <text evidence="1">The sequence shown here is derived from an EMBL/GenBank/DDBJ whole genome shotgun (WGS) entry which is preliminary data.</text>
</comment>
<organism evidence="1 2">
    <name type="scientific">Halocaridina rubra</name>
    <name type="common">Hawaiian red shrimp</name>
    <dbReference type="NCBI Taxonomy" id="373956"/>
    <lineage>
        <taxon>Eukaryota</taxon>
        <taxon>Metazoa</taxon>
        <taxon>Ecdysozoa</taxon>
        <taxon>Arthropoda</taxon>
        <taxon>Crustacea</taxon>
        <taxon>Multicrustacea</taxon>
        <taxon>Malacostraca</taxon>
        <taxon>Eumalacostraca</taxon>
        <taxon>Eucarida</taxon>
        <taxon>Decapoda</taxon>
        <taxon>Pleocyemata</taxon>
        <taxon>Caridea</taxon>
        <taxon>Atyoidea</taxon>
        <taxon>Atyidae</taxon>
        <taxon>Halocaridina</taxon>
    </lineage>
</organism>
<dbReference type="AlphaFoldDB" id="A0AAN8XE37"/>
<sequence>VLYGRSLRSCILAHLESFSKEWQAWTENCDHRAAAGTEQVKRQYDSHSRSLCQVGRRPACPNSRPDVTPLGQGQSSYGVCRSREYEVHLLNGRVLWRNLQHVHPVPSLSVDPLPHVHVAPCLALENAVNNSPTVSRHSPRLMEKNPVIMVLLA</sequence>
<proteinExistence type="predicted"/>
<accession>A0AAN8XE37</accession>
<keyword evidence="2" id="KW-1185">Reference proteome</keyword>
<name>A0AAN8XE37_HALRR</name>
<dbReference type="EMBL" id="JAXCGZ010009638">
    <property type="protein sequence ID" value="KAK7076519.1"/>
    <property type="molecule type" value="Genomic_DNA"/>
</dbReference>
<feature type="non-terminal residue" evidence="1">
    <location>
        <position position="1"/>
    </location>
</feature>
<gene>
    <name evidence="1" type="ORF">SK128_017227</name>
</gene>
<dbReference type="Proteomes" id="UP001381693">
    <property type="component" value="Unassembled WGS sequence"/>
</dbReference>
<evidence type="ECO:0000313" key="1">
    <source>
        <dbReference type="EMBL" id="KAK7076519.1"/>
    </source>
</evidence>
<reference evidence="1 2" key="1">
    <citation type="submission" date="2023-11" db="EMBL/GenBank/DDBJ databases">
        <title>Halocaridina rubra genome assembly.</title>
        <authorList>
            <person name="Smith C."/>
        </authorList>
    </citation>
    <scope>NUCLEOTIDE SEQUENCE [LARGE SCALE GENOMIC DNA]</scope>
    <source>
        <strain evidence="1">EP-1</strain>
        <tissue evidence="1">Whole</tissue>
    </source>
</reference>
<evidence type="ECO:0000313" key="2">
    <source>
        <dbReference type="Proteomes" id="UP001381693"/>
    </source>
</evidence>
<protein>
    <submittedName>
        <fullName evidence="1">Uncharacterized protein</fullName>
    </submittedName>
</protein>